<sequence length="87" mass="10435">MSSRYLSGIRLSRFLSFVIDRGSSKDVSRHFQRYLNIQMDLWCGYSEEWYKDHPDFKVLYDDADGDGKKDFGDRRIFDQVNVNRKRS</sequence>
<evidence type="ECO:0000313" key="1">
    <source>
        <dbReference type="EMBL" id="CAD7613866.1"/>
    </source>
</evidence>
<proteinExistence type="predicted"/>
<accession>A0A7R9K8Z3</accession>
<name>A0A7R9K8Z3_TIMGE</name>
<gene>
    <name evidence="1" type="ORF">TGEB3V08_LOCUS11320</name>
</gene>
<protein>
    <submittedName>
        <fullName evidence="1">Uncharacterized protein</fullName>
    </submittedName>
</protein>
<organism evidence="1">
    <name type="scientific">Timema genevievae</name>
    <name type="common">Walking stick</name>
    <dbReference type="NCBI Taxonomy" id="629358"/>
    <lineage>
        <taxon>Eukaryota</taxon>
        <taxon>Metazoa</taxon>
        <taxon>Ecdysozoa</taxon>
        <taxon>Arthropoda</taxon>
        <taxon>Hexapoda</taxon>
        <taxon>Insecta</taxon>
        <taxon>Pterygota</taxon>
        <taxon>Neoptera</taxon>
        <taxon>Polyneoptera</taxon>
        <taxon>Phasmatodea</taxon>
        <taxon>Timematodea</taxon>
        <taxon>Timematoidea</taxon>
        <taxon>Timematidae</taxon>
        <taxon>Timema</taxon>
    </lineage>
</organism>
<reference evidence="1" key="1">
    <citation type="submission" date="2020-11" db="EMBL/GenBank/DDBJ databases">
        <authorList>
            <person name="Tran Van P."/>
        </authorList>
    </citation>
    <scope>NUCLEOTIDE SEQUENCE</scope>
</reference>
<dbReference type="AlphaFoldDB" id="A0A7R9K8Z3"/>
<dbReference type="EMBL" id="OE849230">
    <property type="protein sequence ID" value="CAD7613866.1"/>
    <property type="molecule type" value="Genomic_DNA"/>
</dbReference>